<evidence type="ECO:0000256" key="1">
    <source>
        <dbReference type="ARBA" id="ARBA00023125"/>
    </source>
</evidence>
<dbReference type="PANTHER" id="PTHR43479">
    <property type="entry name" value="ACREF/ENVCD OPERON REPRESSOR-RELATED"/>
    <property type="match status" value="1"/>
</dbReference>
<accession>A0A8D5ZPQ9</accession>
<dbReference type="Pfam" id="PF17932">
    <property type="entry name" value="TetR_C_24"/>
    <property type="match status" value="1"/>
</dbReference>
<proteinExistence type="predicted"/>
<dbReference type="Proteomes" id="UP000677436">
    <property type="component" value="Chromosome"/>
</dbReference>
<evidence type="ECO:0000259" key="3">
    <source>
        <dbReference type="PROSITE" id="PS50977"/>
    </source>
</evidence>
<dbReference type="PANTHER" id="PTHR43479:SF11">
    <property type="entry name" value="ACREF_ENVCD OPERON REPRESSOR-RELATED"/>
    <property type="match status" value="1"/>
</dbReference>
<dbReference type="Gene3D" id="1.10.357.10">
    <property type="entry name" value="Tetracycline Repressor, domain 2"/>
    <property type="match status" value="1"/>
</dbReference>
<reference evidence="4" key="2">
    <citation type="journal article" date="2021" name="Microbiol. Resour. Announc.">
        <title>Complete Genome Sequence of Polycladomyces abyssicola JIR-001T, Isolated from Hemipelagic Sediment in Deep Seawater.</title>
        <authorList>
            <person name="Tsubouchi T."/>
            <person name="Kaneko Y."/>
        </authorList>
    </citation>
    <scope>NUCLEOTIDE SEQUENCE</scope>
    <source>
        <strain evidence="4">JIR-001</strain>
    </source>
</reference>
<dbReference type="AlphaFoldDB" id="A0A8D5ZPQ9"/>
<dbReference type="InterPro" id="IPR050624">
    <property type="entry name" value="HTH-type_Tx_Regulator"/>
</dbReference>
<dbReference type="InterPro" id="IPR036271">
    <property type="entry name" value="Tet_transcr_reg_TetR-rel_C_sf"/>
</dbReference>
<gene>
    <name evidence="4" type="ORF">JIR001_30800</name>
</gene>
<organism evidence="4 5">
    <name type="scientific">Polycladomyces abyssicola</name>
    <dbReference type="NCBI Taxonomy" id="1125966"/>
    <lineage>
        <taxon>Bacteria</taxon>
        <taxon>Bacillati</taxon>
        <taxon>Bacillota</taxon>
        <taxon>Bacilli</taxon>
        <taxon>Bacillales</taxon>
        <taxon>Thermoactinomycetaceae</taxon>
        <taxon>Polycladomyces</taxon>
    </lineage>
</organism>
<dbReference type="SUPFAM" id="SSF48498">
    <property type="entry name" value="Tetracyclin repressor-like, C-terminal domain"/>
    <property type="match status" value="1"/>
</dbReference>
<dbReference type="InterPro" id="IPR009057">
    <property type="entry name" value="Homeodomain-like_sf"/>
</dbReference>
<dbReference type="InterPro" id="IPR001647">
    <property type="entry name" value="HTH_TetR"/>
</dbReference>
<dbReference type="KEGG" id="pabs:JIR001_30800"/>
<dbReference type="PRINTS" id="PR00455">
    <property type="entry name" value="HTHTETR"/>
</dbReference>
<dbReference type="PROSITE" id="PS50977">
    <property type="entry name" value="HTH_TETR_2"/>
    <property type="match status" value="1"/>
</dbReference>
<keyword evidence="5" id="KW-1185">Reference proteome</keyword>
<dbReference type="SUPFAM" id="SSF46689">
    <property type="entry name" value="Homeodomain-like"/>
    <property type="match status" value="1"/>
</dbReference>
<name>A0A8D5ZPQ9_9BACL</name>
<protein>
    <submittedName>
        <fullName evidence="4">TetR family transcriptional regulator</fullName>
    </submittedName>
</protein>
<dbReference type="RefSeq" id="WP_212773536.1">
    <property type="nucleotide sequence ID" value="NZ_AP024601.1"/>
</dbReference>
<evidence type="ECO:0000313" key="4">
    <source>
        <dbReference type="EMBL" id="BCU83297.1"/>
    </source>
</evidence>
<keyword evidence="1 2" id="KW-0238">DNA-binding</keyword>
<sequence length="236" mass="27299">MPQHRKPIPSEIKNPKLVEERRRQIIRGAVDLFVRKGFHKTTTREIARECGFSIGTMYEYIQTKEDVLYLVCDDIHTELEKRLKEAVDEEATGRDNLVRAVAHHFRVMDEMSDYVLLIYQETKSLPKEALRYVLQKEEEITSLFERILEKGIADGTLHLEPSSVKLMAQQIMVMGQMWTFRRWALRKYYNLEEYIRLQTALLLRGLTTPTGGDCHDGNRGLPSQTCGAVRDGGQSV</sequence>
<dbReference type="Pfam" id="PF00440">
    <property type="entry name" value="TetR_N"/>
    <property type="match status" value="1"/>
</dbReference>
<dbReference type="Gene3D" id="1.10.10.60">
    <property type="entry name" value="Homeodomain-like"/>
    <property type="match status" value="1"/>
</dbReference>
<dbReference type="EMBL" id="AP024601">
    <property type="protein sequence ID" value="BCU83297.1"/>
    <property type="molecule type" value="Genomic_DNA"/>
</dbReference>
<dbReference type="InterPro" id="IPR041490">
    <property type="entry name" value="KstR2_TetR_C"/>
</dbReference>
<feature type="domain" description="HTH tetR-type" evidence="3">
    <location>
        <begin position="19"/>
        <end position="79"/>
    </location>
</feature>
<feature type="DNA-binding region" description="H-T-H motif" evidence="2">
    <location>
        <begin position="42"/>
        <end position="61"/>
    </location>
</feature>
<reference evidence="4" key="1">
    <citation type="journal article" date="2013" name="Int. J. Syst. Evol. Microbiol.">
        <title>Polycladomyces abyssicola gen. nov., sp. nov., a thermophilic filamentous bacterium isolated from hemipelagic sediment.</title>
        <authorList>
            <person name="Tsubouchi T."/>
            <person name="Shimane Y."/>
            <person name="Mori K."/>
            <person name="Usui K."/>
            <person name="Hiraki T."/>
            <person name="Tame A."/>
            <person name="Uematsu K."/>
            <person name="Maruyama T."/>
            <person name="Hatada Y."/>
        </authorList>
    </citation>
    <scope>NUCLEOTIDE SEQUENCE</scope>
    <source>
        <strain evidence="4">JIR-001</strain>
    </source>
</reference>
<evidence type="ECO:0000256" key="2">
    <source>
        <dbReference type="PROSITE-ProRule" id="PRU00335"/>
    </source>
</evidence>
<evidence type="ECO:0000313" key="5">
    <source>
        <dbReference type="Proteomes" id="UP000677436"/>
    </source>
</evidence>
<dbReference type="GO" id="GO:0003677">
    <property type="term" value="F:DNA binding"/>
    <property type="evidence" value="ECO:0007669"/>
    <property type="project" value="UniProtKB-UniRule"/>
</dbReference>